<protein>
    <submittedName>
        <fullName evidence="1">Uncharacterized protein</fullName>
    </submittedName>
</protein>
<proteinExistence type="predicted"/>
<evidence type="ECO:0000313" key="1">
    <source>
        <dbReference type="EMBL" id="KAJ3609520.1"/>
    </source>
</evidence>
<dbReference type="AlphaFoldDB" id="A0A9Q0IT91"/>
<dbReference type="EMBL" id="JANIIK010000039">
    <property type="protein sequence ID" value="KAJ3609520.1"/>
    <property type="molecule type" value="Genomic_DNA"/>
</dbReference>
<gene>
    <name evidence="1" type="ORF">NHX12_024041</name>
</gene>
<reference evidence="1" key="1">
    <citation type="submission" date="2022-07" db="EMBL/GenBank/DDBJ databases">
        <title>Chromosome-level genome of Muraenolepis orangiensis.</title>
        <authorList>
            <person name="Kim J."/>
        </authorList>
    </citation>
    <scope>NUCLEOTIDE SEQUENCE</scope>
    <source>
        <strain evidence="1">KU_S4_2022</strain>
        <tissue evidence="1">Muscle</tissue>
    </source>
</reference>
<sequence>MSSQSTAHPGIINHHEGPLSCMAPCSSGGHAACSGLDAELHANTMQILHHGSIRTAMWGDYNETQTPQCIEHTPLRYKGGGREAQWVNLDLEDT</sequence>
<keyword evidence="2" id="KW-1185">Reference proteome</keyword>
<evidence type="ECO:0000313" key="2">
    <source>
        <dbReference type="Proteomes" id="UP001148018"/>
    </source>
</evidence>
<organism evidence="1 2">
    <name type="scientific">Muraenolepis orangiensis</name>
    <name type="common">Patagonian moray cod</name>
    <dbReference type="NCBI Taxonomy" id="630683"/>
    <lineage>
        <taxon>Eukaryota</taxon>
        <taxon>Metazoa</taxon>
        <taxon>Chordata</taxon>
        <taxon>Craniata</taxon>
        <taxon>Vertebrata</taxon>
        <taxon>Euteleostomi</taxon>
        <taxon>Actinopterygii</taxon>
        <taxon>Neopterygii</taxon>
        <taxon>Teleostei</taxon>
        <taxon>Neoteleostei</taxon>
        <taxon>Acanthomorphata</taxon>
        <taxon>Zeiogadaria</taxon>
        <taxon>Gadariae</taxon>
        <taxon>Gadiformes</taxon>
        <taxon>Muraenolepidoidei</taxon>
        <taxon>Muraenolepididae</taxon>
        <taxon>Muraenolepis</taxon>
    </lineage>
</organism>
<name>A0A9Q0IT91_9TELE</name>
<dbReference type="Proteomes" id="UP001148018">
    <property type="component" value="Unassembled WGS sequence"/>
</dbReference>
<accession>A0A9Q0IT91</accession>
<comment type="caution">
    <text evidence="1">The sequence shown here is derived from an EMBL/GenBank/DDBJ whole genome shotgun (WGS) entry which is preliminary data.</text>
</comment>